<gene>
    <name evidence="2" type="ORF">J2X21_000887</name>
</gene>
<proteinExistence type="predicted"/>
<organism evidence="2 3">
    <name type="scientific">Roseateles asaccharophilus</name>
    <dbReference type="NCBI Taxonomy" id="582607"/>
    <lineage>
        <taxon>Bacteria</taxon>
        <taxon>Pseudomonadati</taxon>
        <taxon>Pseudomonadota</taxon>
        <taxon>Betaproteobacteria</taxon>
        <taxon>Burkholderiales</taxon>
        <taxon>Sphaerotilaceae</taxon>
        <taxon>Roseateles</taxon>
    </lineage>
</organism>
<name>A0ABU2A414_9BURK</name>
<keyword evidence="1" id="KW-1133">Transmembrane helix</keyword>
<evidence type="ECO:0000313" key="2">
    <source>
        <dbReference type="EMBL" id="MDR7331775.1"/>
    </source>
</evidence>
<keyword evidence="3" id="KW-1185">Reference proteome</keyword>
<feature type="transmembrane region" description="Helical" evidence="1">
    <location>
        <begin position="72"/>
        <end position="97"/>
    </location>
</feature>
<comment type="caution">
    <text evidence="2">The sequence shown here is derived from an EMBL/GenBank/DDBJ whole genome shotgun (WGS) entry which is preliminary data.</text>
</comment>
<evidence type="ECO:0000313" key="3">
    <source>
        <dbReference type="Proteomes" id="UP001180825"/>
    </source>
</evidence>
<keyword evidence="1" id="KW-0812">Transmembrane</keyword>
<dbReference type="RefSeq" id="WP_310325349.1">
    <property type="nucleotide sequence ID" value="NZ_JAVDXV010000001.1"/>
</dbReference>
<protein>
    <recommendedName>
        <fullName evidence="4">DUF3618 domain-containing protein</fullName>
    </recommendedName>
</protein>
<dbReference type="EMBL" id="JAVDXV010000001">
    <property type="protein sequence ID" value="MDR7331775.1"/>
    <property type="molecule type" value="Genomic_DNA"/>
</dbReference>
<accession>A0ABU2A414</accession>
<keyword evidence="1" id="KW-0472">Membrane</keyword>
<evidence type="ECO:0000256" key="1">
    <source>
        <dbReference type="SAM" id="Phobius"/>
    </source>
</evidence>
<dbReference type="Proteomes" id="UP001180825">
    <property type="component" value="Unassembled WGS sequence"/>
</dbReference>
<reference evidence="2 3" key="1">
    <citation type="submission" date="2023-07" db="EMBL/GenBank/DDBJ databases">
        <title>Sorghum-associated microbial communities from plants grown in Nebraska, USA.</title>
        <authorList>
            <person name="Schachtman D."/>
        </authorList>
    </citation>
    <scope>NUCLEOTIDE SEQUENCE [LARGE SCALE GENOMIC DNA]</scope>
    <source>
        <strain evidence="2 3">BE316</strain>
    </source>
</reference>
<sequence length="108" mass="11320">MPDPLTPDQRAAVDAMLASALTPINERLDRGAEKMGGLTDSLAELRDELKRNTGTTEEVRALLDLGKGGLRVLGVLGAAVKWIGGMATGFLALYALVHALKTGSPPKP</sequence>
<evidence type="ECO:0008006" key="4">
    <source>
        <dbReference type="Google" id="ProtNLM"/>
    </source>
</evidence>